<dbReference type="GO" id="GO:0005829">
    <property type="term" value="C:cytosol"/>
    <property type="evidence" value="ECO:0007669"/>
    <property type="project" value="TreeGrafter"/>
</dbReference>
<gene>
    <name evidence="7" type="ORF">P1J78_06090</name>
</gene>
<evidence type="ECO:0000259" key="5">
    <source>
        <dbReference type="Pfam" id="PF00389"/>
    </source>
</evidence>
<keyword evidence="3" id="KW-0520">NAD</keyword>
<dbReference type="CDD" id="cd12156">
    <property type="entry name" value="HPPR"/>
    <property type="match status" value="1"/>
</dbReference>
<dbReference type="FunFam" id="3.40.50.720:FF:000213">
    <property type="entry name" value="Putative 2-hydroxyacid dehydrogenase"/>
    <property type="match status" value="1"/>
</dbReference>
<keyword evidence="1" id="KW-0521">NADP</keyword>
<dbReference type="Pfam" id="PF00389">
    <property type="entry name" value="2-Hacid_dh"/>
    <property type="match status" value="1"/>
</dbReference>
<dbReference type="Proteomes" id="UP001220964">
    <property type="component" value="Unassembled WGS sequence"/>
</dbReference>
<dbReference type="RefSeq" id="WP_275566437.1">
    <property type="nucleotide sequence ID" value="NZ_JARGYC010000011.1"/>
</dbReference>
<dbReference type="GO" id="GO:0016618">
    <property type="term" value="F:hydroxypyruvate reductase [NAD(P)H] activity"/>
    <property type="evidence" value="ECO:0007669"/>
    <property type="project" value="TreeGrafter"/>
</dbReference>
<accession>A0AAE3T816</accession>
<dbReference type="AlphaFoldDB" id="A0AAE3T816"/>
<dbReference type="InterPro" id="IPR036291">
    <property type="entry name" value="NAD(P)-bd_dom_sf"/>
</dbReference>
<dbReference type="InterPro" id="IPR006139">
    <property type="entry name" value="D-isomer_2_OHA_DH_cat_dom"/>
</dbReference>
<dbReference type="SUPFAM" id="SSF51735">
    <property type="entry name" value="NAD(P)-binding Rossmann-fold domains"/>
    <property type="match status" value="1"/>
</dbReference>
<protein>
    <submittedName>
        <fullName evidence="7">2-hydroxyacid dehydrogenase</fullName>
    </submittedName>
</protein>
<dbReference type="GO" id="GO:0051287">
    <property type="term" value="F:NAD binding"/>
    <property type="evidence" value="ECO:0007669"/>
    <property type="project" value="InterPro"/>
</dbReference>
<dbReference type="Pfam" id="PF02826">
    <property type="entry name" value="2-Hacid_dh_C"/>
    <property type="match status" value="1"/>
</dbReference>
<dbReference type="SUPFAM" id="SSF52283">
    <property type="entry name" value="Formate/glycerate dehydrogenase catalytic domain-like"/>
    <property type="match status" value="1"/>
</dbReference>
<organism evidence="7 8">
    <name type="scientific">Psychromarinibacter sediminicola</name>
    <dbReference type="NCBI Taxonomy" id="3033385"/>
    <lineage>
        <taxon>Bacteria</taxon>
        <taxon>Pseudomonadati</taxon>
        <taxon>Pseudomonadota</taxon>
        <taxon>Alphaproteobacteria</taxon>
        <taxon>Rhodobacterales</taxon>
        <taxon>Paracoccaceae</taxon>
        <taxon>Psychromarinibacter</taxon>
    </lineage>
</organism>
<sequence length="320" mass="34189">MTKRDVLVMVPPLPPQMAQLEETYAVHRYDLAEDKAAFLAEHGPHCEAVATNGHEALTREQLEHLPNVKIVACSSAGYEYIDVDALTEKGIPFTNTSDALSDDVADCAVMLTLATRRHLVQGHAYVQTGEWGRQGMYPLTSAIKGKKAGIAGFGTIGKAIARRFEPMGLEIGYLARSKKDVPYRFFDDVVALADWADILVAIVPGGPETEGMIDARVCEALGPEGTFINVARGSVVNEQDLIAALSSGKLGSAGLDVYLNEPNPDPALTSLPNVTLYPHHASGTVETRDAMAQLVVDNIAACFAGKPLLTPVNDVAPARA</sequence>
<evidence type="ECO:0000313" key="8">
    <source>
        <dbReference type="Proteomes" id="UP001220964"/>
    </source>
</evidence>
<evidence type="ECO:0000256" key="1">
    <source>
        <dbReference type="ARBA" id="ARBA00022857"/>
    </source>
</evidence>
<evidence type="ECO:0000256" key="4">
    <source>
        <dbReference type="RuleBase" id="RU003719"/>
    </source>
</evidence>
<proteinExistence type="inferred from homology"/>
<dbReference type="PANTHER" id="PTHR10996">
    <property type="entry name" value="2-HYDROXYACID DEHYDROGENASE-RELATED"/>
    <property type="match status" value="1"/>
</dbReference>
<dbReference type="InterPro" id="IPR050223">
    <property type="entry name" value="D-isomer_2-hydroxyacid_DH"/>
</dbReference>
<dbReference type="GO" id="GO:0030267">
    <property type="term" value="F:glyoxylate reductase (NADPH) activity"/>
    <property type="evidence" value="ECO:0007669"/>
    <property type="project" value="TreeGrafter"/>
</dbReference>
<name>A0AAE3T816_9RHOB</name>
<comment type="caution">
    <text evidence="7">The sequence shown here is derived from an EMBL/GenBank/DDBJ whole genome shotgun (WGS) entry which is preliminary data.</text>
</comment>
<dbReference type="PANTHER" id="PTHR10996:SF178">
    <property type="entry name" value="2-HYDROXYACID DEHYDROGENASE YGL185C-RELATED"/>
    <property type="match status" value="1"/>
</dbReference>
<evidence type="ECO:0000256" key="2">
    <source>
        <dbReference type="ARBA" id="ARBA00023002"/>
    </source>
</evidence>
<reference evidence="7" key="1">
    <citation type="submission" date="2023-03" db="EMBL/GenBank/DDBJ databases">
        <title>Multiphase analysis and comparison of six strains from genera Psychromarinibacter, Lutimaribacter, and Maritimibacter, including a novel species: Psychromarinibacter sediminicola sp. nov.</title>
        <authorList>
            <person name="Wang Y.-H."/>
            <person name="Ye M.-Q."/>
            <person name="Du Z.-J."/>
        </authorList>
    </citation>
    <scope>NUCLEOTIDE SEQUENCE</scope>
    <source>
        <strain evidence="7">C21-152</strain>
    </source>
</reference>
<dbReference type="Gene3D" id="3.40.50.720">
    <property type="entry name" value="NAD(P)-binding Rossmann-like Domain"/>
    <property type="match status" value="2"/>
</dbReference>
<dbReference type="InterPro" id="IPR006140">
    <property type="entry name" value="D-isomer_DH_NAD-bd"/>
</dbReference>
<dbReference type="EMBL" id="JARGYC010000011">
    <property type="protein sequence ID" value="MDF0600293.1"/>
    <property type="molecule type" value="Genomic_DNA"/>
</dbReference>
<keyword evidence="8" id="KW-1185">Reference proteome</keyword>
<evidence type="ECO:0000256" key="3">
    <source>
        <dbReference type="ARBA" id="ARBA00023027"/>
    </source>
</evidence>
<feature type="domain" description="D-isomer specific 2-hydroxyacid dehydrogenase catalytic" evidence="5">
    <location>
        <begin position="8"/>
        <end position="313"/>
    </location>
</feature>
<evidence type="ECO:0000313" key="7">
    <source>
        <dbReference type="EMBL" id="MDF0600293.1"/>
    </source>
</evidence>
<feature type="domain" description="D-isomer specific 2-hydroxyacid dehydrogenase NAD-binding" evidence="6">
    <location>
        <begin position="109"/>
        <end position="281"/>
    </location>
</feature>
<keyword evidence="2 4" id="KW-0560">Oxidoreductase</keyword>
<evidence type="ECO:0000259" key="6">
    <source>
        <dbReference type="Pfam" id="PF02826"/>
    </source>
</evidence>
<comment type="similarity">
    <text evidence="4">Belongs to the D-isomer specific 2-hydroxyacid dehydrogenase family.</text>
</comment>